<feature type="transmembrane region" description="Helical" evidence="1">
    <location>
        <begin position="164"/>
        <end position="187"/>
    </location>
</feature>
<feature type="transmembrane region" description="Helical" evidence="1">
    <location>
        <begin position="241"/>
        <end position="261"/>
    </location>
</feature>
<dbReference type="RefSeq" id="WP_212116514.1">
    <property type="nucleotide sequence ID" value="NZ_JAGTPX020000001.1"/>
</dbReference>
<feature type="transmembrane region" description="Helical" evidence="1">
    <location>
        <begin position="128"/>
        <end position="152"/>
    </location>
</feature>
<comment type="caution">
    <text evidence="2">The sequence shown here is derived from an EMBL/GenBank/DDBJ whole genome shotgun (WGS) entry which is preliminary data.</text>
</comment>
<feature type="transmembrane region" description="Helical" evidence="1">
    <location>
        <begin position="508"/>
        <end position="528"/>
    </location>
</feature>
<sequence>MKGKFARWDTLFLQYLKRDWKKIFFWILGIGLFSGGFVPAFEEIAKGQGLIGMFETLQNPAMISMVGPTPVETAVDYTLGAMYAHEMLLFCGLFAMIMAVLHVVGHTRREEDLGLTELVRSFQIGRQANSLAAMAEVVVINVLLALFISGMLTSFGADTITMQGSFLFGASVGMAGVVGAAIGLVMAQIMPTSSSATGSALGIIGLLYIFRAGTDVSNADLSKFNPLGWTYLTFPFTDNNWMPIIVALIFIVVMVIIAFTLEGGRDMGAGYLPEREGRGSAKKSLLSVRGLFIKINKGVMIGWMIAFVIMGAAYGSIYGDMQTFLESNDMMKQMFAQSDVSIEKSFTGTIMMLMISLVSILPIAIVNKLFAEESRLHLSQLYATKVTRGQFYWTTIGLAIFAGLVGTLLAAGGLGGTAISVMGNSAMMDMGDFLVAGYNFLPSVLFFTGLAALALGWAPKLGKIVYVYLGYSFILNYFGGILDLPKWVSNTGVQSWIPQMPMENFDTSIFITITVISVALIIVGYLGYRRRDMVEGA</sequence>
<organism evidence="2">
    <name type="scientific">Niallia circulans</name>
    <name type="common">Bacillus circulans</name>
    <dbReference type="NCBI Taxonomy" id="1397"/>
    <lineage>
        <taxon>Bacteria</taxon>
        <taxon>Bacillati</taxon>
        <taxon>Bacillota</taxon>
        <taxon>Bacilli</taxon>
        <taxon>Bacillales</taxon>
        <taxon>Bacillaceae</taxon>
        <taxon>Niallia</taxon>
    </lineage>
</organism>
<evidence type="ECO:0000313" key="2">
    <source>
        <dbReference type="EMBL" id="MBR8667924.1"/>
    </source>
</evidence>
<keyword evidence="1" id="KW-0812">Transmembrane</keyword>
<feature type="transmembrane region" description="Helical" evidence="1">
    <location>
        <begin position="435"/>
        <end position="458"/>
    </location>
</feature>
<evidence type="ECO:0000256" key="1">
    <source>
        <dbReference type="SAM" id="Phobius"/>
    </source>
</evidence>
<feature type="transmembrane region" description="Helical" evidence="1">
    <location>
        <begin position="194"/>
        <end position="213"/>
    </location>
</feature>
<protein>
    <submittedName>
        <fullName evidence="2">Tetronasin resistance protein</fullName>
    </submittedName>
</protein>
<feature type="transmembrane region" description="Helical" evidence="1">
    <location>
        <begin position="23"/>
        <end position="41"/>
    </location>
</feature>
<feature type="transmembrane region" description="Helical" evidence="1">
    <location>
        <begin position="465"/>
        <end position="488"/>
    </location>
</feature>
<proteinExistence type="predicted"/>
<feature type="transmembrane region" description="Helical" evidence="1">
    <location>
        <begin position="391"/>
        <end position="415"/>
    </location>
</feature>
<name>A0A941GD90_NIACI</name>
<dbReference type="EMBL" id="JAGTPX010000001">
    <property type="protein sequence ID" value="MBR8667924.1"/>
    <property type="molecule type" value="Genomic_DNA"/>
</dbReference>
<gene>
    <name evidence="2" type="ORF">KD144_00090</name>
</gene>
<reference evidence="2" key="1">
    <citation type="submission" date="2021-04" db="EMBL/GenBank/DDBJ databases">
        <title>Genomic analysis of electroactive and textile dye degrading Bacillus circulans strain: DC10 isolated from constructed wetland-microbial fuel cells treating textile dye wastewaters.</title>
        <authorList>
            <person name="Patel D.U."/>
            <person name="Desai C.R."/>
        </authorList>
    </citation>
    <scope>NUCLEOTIDE SEQUENCE</scope>
    <source>
        <strain evidence="2">DC10</strain>
    </source>
</reference>
<accession>A0A941GD90</accession>
<feature type="transmembrane region" description="Helical" evidence="1">
    <location>
        <begin position="87"/>
        <end position="107"/>
    </location>
</feature>
<feature type="transmembrane region" description="Helical" evidence="1">
    <location>
        <begin position="299"/>
        <end position="317"/>
    </location>
</feature>
<dbReference type="AlphaFoldDB" id="A0A941GD90"/>
<keyword evidence="1" id="KW-1133">Transmembrane helix</keyword>
<keyword evidence="1" id="KW-0472">Membrane</keyword>
<feature type="transmembrane region" description="Helical" evidence="1">
    <location>
        <begin position="350"/>
        <end position="370"/>
    </location>
</feature>